<sequence>MDDIRNELVKARWRKSSYSGSGDQCVEVAALSGGRRAVRDSKDPASPVLVFTSTEWIAFLNRVKSGECW</sequence>
<evidence type="ECO:0000259" key="1">
    <source>
        <dbReference type="Pfam" id="PF04149"/>
    </source>
</evidence>
<reference evidence="2 3" key="1">
    <citation type="submission" date="2024-09" db="EMBL/GenBank/DDBJ databases">
        <authorList>
            <person name="Sun Q."/>
            <person name="Mori K."/>
        </authorList>
    </citation>
    <scope>NUCLEOTIDE SEQUENCE [LARGE SCALE GENOMIC DNA]</scope>
    <source>
        <strain evidence="2 3">TBRC 1851</strain>
    </source>
</reference>
<dbReference type="RefSeq" id="WP_394300431.1">
    <property type="nucleotide sequence ID" value="NZ_JBHMQT010000011.1"/>
</dbReference>
<protein>
    <submittedName>
        <fullName evidence="2">DUF397 domain-containing protein</fullName>
    </submittedName>
</protein>
<accession>A0ABV6U530</accession>
<comment type="caution">
    <text evidence="2">The sequence shown here is derived from an EMBL/GenBank/DDBJ whole genome shotgun (WGS) entry which is preliminary data.</text>
</comment>
<evidence type="ECO:0000313" key="3">
    <source>
        <dbReference type="Proteomes" id="UP001589870"/>
    </source>
</evidence>
<dbReference type="InterPro" id="IPR007278">
    <property type="entry name" value="DUF397"/>
</dbReference>
<proteinExistence type="predicted"/>
<gene>
    <name evidence="2" type="ORF">ACFHYQ_07920</name>
</gene>
<dbReference type="Pfam" id="PF04149">
    <property type="entry name" value="DUF397"/>
    <property type="match status" value="1"/>
</dbReference>
<organism evidence="2 3">
    <name type="scientific">Sphaerimonospora cavernae</name>
    <dbReference type="NCBI Taxonomy" id="1740611"/>
    <lineage>
        <taxon>Bacteria</taxon>
        <taxon>Bacillati</taxon>
        <taxon>Actinomycetota</taxon>
        <taxon>Actinomycetes</taxon>
        <taxon>Streptosporangiales</taxon>
        <taxon>Streptosporangiaceae</taxon>
        <taxon>Sphaerimonospora</taxon>
    </lineage>
</organism>
<feature type="domain" description="DUF397" evidence="1">
    <location>
        <begin position="11"/>
        <end position="64"/>
    </location>
</feature>
<keyword evidence="3" id="KW-1185">Reference proteome</keyword>
<dbReference type="EMBL" id="JBHMQT010000011">
    <property type="protein sequence ID" value="MFC0862221.1"/>
    <property type="molecule type" value="Genomic_DNA"/>
</dbReference>
<dbReference type="Proteomes" id="UP001589870">
    <property type="component" value="Unassembled WGS sequence"/>
</dbReference>
<evidence type="ECO:0000313" key="2">
    <source>
        <dbReference type="EMBL" id="MFC0862221.1"/>
    </source>
</evidence>
<name>A0ABV6U530_9ACTN</name>